<dbReference type="Pfam" id="PF02538">
    <property type="entry name" value="Hydantoinase_B"/>
    <property type="match status" value="1"/>
</dbReference>
<feature type="domain" description="Hydantoinase B/oxoprolinase" evidence="2">
    <location>
        <begin position="4"/>
        <end position="505"/>
    </location>
</feature>
<sequence length="508" mass="52419">MSTDAIELQLLVGALRAACEEMGAVLVRSAHSPNITERRDCSTALFDAEGRMVAQAAHIPVHLGAMPASVAAVRDRLGDAHGDAGRSWILNDPYAGGSHLPDITVVTPVHAGDALVGFAASRAHHADVGGRTPGSMPADSTTLEEEGVVIAPQPLSPELIDELAGRMRAPAQRRADLRAQQAACEAGAARLAALADAHGPAVLATRLADVLAYGERRMAAAIEALPAGEHVARDALEGREGPIPLAVRVHVGDLRVVVDLSDAPDQGAHNLNCPRAVTESACLFAIRAAASRQDPDLPADDGTRRRVEVRTRPGSLLDARPAPDGTRPAVVAGNVETSSRVADLVLAALGRALGQGTMNNVTLGDEDRTMYETISGGQGALPDADGPDAVHVAMSNTRNTPVEALETTFPVRVVRYEVRRGSGGAGTHRGGDGVVRELRATADLELQLLTERRAVGPPGAAGGSAGAPGRNLVDGEPVPAKAGLRLRAGQVVRIETPGGGGHGAPQAR</sequence>
<organism evidence="3 4">
    <name type="scientific">Patulibacter brassicae</name>
    <dbReference type="NCBI Taxonomy" id="1705717"/>
    <lineage>
        <taxon>Bacteria</taxon>
        <taxon>Bacillati</taxon>
        <taxon>Actinomycetota</taxon>
        <taxon>Thermoleophilia</taxon>
        <taxon>Solirubrobacterales</taxon>
        <taxon>Patulibacteraceae</taxon>
        <taxon>Patulibacter</taxon>
    </lineage>
</organism>
<gene>
    <name evidence="3" type="ORF">SK069_04855</name>
</gene>
<evidence type="ECO:0000256" key="1">
    <source>
        <dbReference type="SAM" id="MobiDB-lite"/>
    </source>
</evidence>
<evidence type="ECO:0000313" key="4">
    <source>
        <dbReference type="Proteomes" id="UP001277761"/>
    </source>
</evidence>
<dbReference type="PANTHER" id="PTHR11365:SF23">
    <property type="entry name" value="HYPOTHETICAL 5-OXOPROLINASE (EUROFUNG)-RELATED"/>
    <property type="match status" value="1"/>
</dbReference>
<proteinExistence type="predicted"/>
<name>A0ABU4VGT2_9ACTN</name>
<keyword evidence="4" id="KW-1185">Reference proteome</keyword>
<dbReference type="EMBL" id="JAXAVX010000001">
    <property type="protein sequence ID" value="MDX8150914.1"/>
    <property type="molecule type" value="Genomic_DNA"/>
</dbReference>
<protein>
    <submittedName>
        <fullName evidence="3">Hydantoinase B/oxoprolinase family protein</fullName>
    </submittedName>
</protein>
<evidence type="ECO:0000313" key="3">
    <source>
        <dbReference type="EMBL" id="MDX8150914.1"/>
    </source>
</evidence>
<dbReference type="RefSeq" id="WP_319953054.1">
    <property type="nucleotide sequence ID" value="NZ_JAXAVX010000001.1"/>
</dbReference>
<dbReference type="Proteomes" id="UP001277761">
    <property type="component" value="Unassembled WGS sequence"/>
</dbReference>
<dbReference type="InterPro" id="IPR045079">
    <property type="entry name" value="Oxoprolinase-like"/>
</dbReference>
<dbReference type="InterPro" id="IPR003692">
    <property type="entry name" value="Hydantoinase_B"/>
</dbReference>
<accession>A0ABU4VGT2</accession>
<reference evidence="3 4" key="1">
    <citation type="submission" date="2023-11" db="EMBL/GenBank/DDBJ databases">
        <authorList>
            <person name="Xu M."/>
            <person name="Jiang T."/>
        </authorList>
    </citation>
    <scope>NUCLEOTIDE SEQUENCE [LARGE SCALE GENOMIC DNA]</scope>
    <source>
        <strain evidence="3 4">SD</strain>
    </source>
</reference>
<comment type="caution">
    <text evidence="3">The sequence shown here is derived from an EMBL/GenBank/DDBJ whole genome shotgun (WGS) entry which is preliminary data.</text>
</comment>
<feature type="region of interest" description="Disordered" evidence="1">
    <location>
        <begin position="454"/>
        <end position="473"/>
    </location>
</feature>
<dbReference type="PANTHER" id="PTHR11365">
    <property type="entry name" value="5-OXOPROLINASE RELATED"/>
    <property type="match status" value="1"/>
</dbReference>
<feature type="compositionally biased region" description="Basic and acidic residues" evidence="1">
    <location>
        <begin position="301"/>
        <end position="311"/>
    </location>
</feature>
<feature type="region of interest" description="Disordered" evidence="1">
    <location>
        <begin position="293"/>
        <end position="329"/>
    </location>
</feature>
<evidence type="ECO:0000259" key="2">
    <source>
        <dbReference type="Pfam" id="PF02538"/>
    </source>
</evidence>